<dbReference type="GO" id="GO:0004519">
    <property type="term" value="F:endonuclease activity"/>
    <property type="evidence" value="ECO:0007669"/>
    <property type="project" value="UniProtKB-KW"/>
</dbReference>
<dbReference type="Gene3D" id="1.10.30.50">
    <property type="match status" value="1"/>
</dbReference>
<dbReference type="SUPFAM" id="SSF88659">
    <property type="entry name" value="Sigma3 and sigma4 domains of RNA polymerase sigma factors"/>
    <property type="match status" value="1"/>
</dbReference>
<keyword evidence="2" id="KW-0540">Nuclease</keyword>
<dbReference type="AlphaFoldDB" id="A0A6M3M9V2"/>
<feature type="domain" description="HNH nuclease" evidence="1">
    <location>
        <begin position="2"/>
        <end position="49"/>
    </location>
</feature>
<keyword evidence="2" id="KW-0255">Endonuclease</keyword>
<dbReference type="InterPro" id="IPR013324">
    <property type="entry name" value="RNA_pol_sigma_r3/r4-like"/>
</dbReference>
<name>A0A6M3M9V2_9ZZZZ</name>
<dbReference type="InterPro" id="IPR003615">
    <property type="entry name" value="HNH_nuc"/>
</dbReference>
<dbReference type="EMBL" id="MT143727">
    <property type="protein sequence ID" value="QJB01719.1"/>
    <property type="molecule type" value="Genomic_DNA"/>
</dbReference>
<sequence length="131" mass="15137">MYSKALITARGGHCSICNTTQKLLIHHIDSDRNNNIPTNLEILCQTCHAKKHKKQQKTIEHTLMELLKTMTVEEAAKELNTSISHINQTLCRIRNKIEKDQNTLNVAANWMKHKRPAKLLRRQEATKKEES</sequence>
<organism evidence="2">
    <name type="scientific">viral metagenome</name>
    <dbReference type="NCBI Taxonomy" id="1070528"/>
    <lineage>
        <taxon>unclassified sequences</taxon>
        <taxon>metagenomes</taxon>
        <taxon>organismal metagenomes</taxon>
    </lineage>
</organism>
<gene>
    <name evidence="2" type="ORF">MM171B02101_0012</name>
</gene>
<keyword evidence="2" id="KW-0378">Hydrolase</keyword>
<protein>
    <submittedName>
        <fullName evidence="2">Putative HNH endonuclease</fullName>
    </submittedName>
</protein>
<dbReference type="SMART" id="SM00507">
    <property type="entry name" value="HNHc"/>
    <property type="match status" value="1"/>
</dbReference>
<evidence type="ECO:0000313" key="2">
    <source>
        <dbReference type="EMBL" id="QJB01719.1"/>
    </source>
</evidence>
<reference evidence="2" key="1">
    <citation type="submission" date="2020-03" db="EMBL/GenBank/DDBJ databases">
        <title>The deep terrestrial virosphere.</title>
        <authorList>
            <person name="Holmfeldt K."/>
            <person name="Nilsson E."/>
            <person name="Simone D."/>
            <person name="Lopez-Fernandez M."/>
            <person name="Wu X."/>
            <person name="de Brujin I."/>
            <person name="Lundin D."/>
            <person name="Andersson A."/>
            <person name="Bertilsson S."/>
            <person name="Dopson M."/>
        </authorList>
    </citation>
    <scope>NUCLEOTIDE SEQUENCE</scope>
    <source>
        <strain evidence="2">MM171B02101</strain>
    </source>
</reference>
<proteinExistence type="predicted"/>
<accession>A0A6M3M9V2</accession>
<evidence type="ECO:0000259" key="1">
    <source>
        <dbReference type="SMART" id="SM00507"/>
    </source>
</evidence>
<dbReference type="CDD" id="cd00085">
    <property type="entry name" value="HNHc"/>
    <property type="match status" value="1"/>
</dbReference>